<geneLocation type="plasmid" evidence="1 2">
    <name>118a_lp38</name>
</geneLocation>
<reference evidence="1 2" key="1">
    <citation type="journal article" date="2011" name="J. Bacteriol.">
        <title>Whole-genome sequences of thirteen isolates of Borrelia burgdorferi.</title>
        <authorList>
            <person name="Schutzer S.E."/>
            <person name="Fraser-Liggett C.M."/>
            <person name="Casjens S.R."/>
            <person name="Qiu W.G."/>
            <person name="Dunn J.J."/>
            <person name="Mongodin E.F."/>
            <person name="Luft B.J."/>
        </authorList>
    </citation>
    <scope>NUCLEOTIDE SEQUENCE [LARGE SCALE GENOMIC DNA]</scope>
    <source>
        <strain evidence="1 2">118a</strain>
        <plasmid evidence="1 2">118a_lp38</plasmid>
    </source>
</reference>
<dbReference type="Proteomes" id="UP000006208">
    <property type="component" value="Plasmid 118a_lp38"/>
</dbReference>
<keyword evidence="1" id="KW-0614">Plasmid</keyword>
<dbReference type="EMBL" id="CP001539">
    <property type="protein sequence ID" value="ACN93050.1"/>
    <property type="molecule type" value="Genomic_DNA"/>
</dbReference>
<evidence type="ECO:0000313" key="2">
    <source>
        <dbReference type="Proteomes" id="UP000006208"/>
    </source>
</evidence>
<dbReference type="AlphaFoldDB" id="A0A7U3YBI3"/>
<organism evidence="1 2">
    <name type="scientific">Borreliella burgdorferi 118a</name>
    <dbReference type="NCBI Taxonomy" id="476210"/>
    <lineage>
        <taxon>Bacteria</taxon>
        <taxon>Pseudomonadati</taxon>
        <taxon>Spirochaetota</taxon>
        <taxon>Spirochaetia</taxon>
        <taxon>Spirochaetales</taxon>
        <taxon>Borreliaceae</taxon>
        <taxon>Borreliella</taxon>
    </lineage>
</organism>
<protein>
    <submittedName>
        <fullName evidence="1">Uncharacterized protein</fullName>
    </submittedName>
</protein>
<name>A0A7U3YBI3_BORBG</name>
<evidence type="ECO:0000313" key="1">
    <source>
        <dbReference type="EMBL" id="ACN93050.1"/>
    </source>
</evidence>
<sequence length="345" mass="41001">MEFLKKIFLILFSTFPNFLFSESSLVFKEHLGLKTKFSLLFPDEDKKDFFGTGALQFSNEAYLGFLLNYKMLEFGFAPSFIVQNNDQYFSFNKLFFNLSFNDFIFKLGKQNYYLGNGLIENIILKRTTIEPEWFFEFYYFISNYSISLGSMFDKESLNKFLSPEYLSPWLYFQASFDEVDLLTMVEFPFNIENKTFDINIIFDFLFEVFSGVFFYSTLRQDLLWSKNYKFDDDDNRFLIGLRYYINFGNDVFNDLSIVFESYSKNNNYFFGSGIKLTWISELLQTTASLKTNLNTNSLQFYFDNNFLILKGCSLKMANILEFNKKINLKDTPFYNMFSIELKIEL</sequence>
<proteinExistence type="predicted"/>
<gene>
    <name evidence="1" type="ORF">BBU118A_J15</name>
</gene>
<accession>A0A7U3YBI3</accession>